<dbReference type="AlphaFoldDB" id="A0A6B9XUQ1"/>
<proteinExistence type="predicted"/>
<reference evidence="2" key="1">
    <citation type="submission" date="2019-03" db="EMBL/GenBank/DDBJ databases">
        <title>Genetic characterization of the O-antigen and development of a molecular serotyping scheme for Enterobacter cloacae.</title>
        <authorList>
            <person name="Li Y."/>
            <person name="Huang J."/>
            <person name="Wang X."/>
            <person name="Xu C."/>
            <person name="Han T."/>
            <person name="Guo X."/>
        </authorList>
    </citation>
    <scope>NUCLEOTIDE SEQUENCE</scope>
    <source>
        <strain evidence="2">NCTC 11593</strain>
    </source>
</reference>
<accession>A0A6B9XUQ1</accession>
<name>A0A6B9XUQ1_ENTCL</name>
<dbReference type="InterPro" id="IPR036412">
    <property type="entry name" value="HAD-like_sf"/>
</dbReference>
<gene>
    <name evidence="2" type="primary">orf1</name>
</gene>
<evidence type="ECO:0000256" key="1">
    <source>
        <dbReference type="ARBA" id="ARBA00022723"/>
    </source>
</evidence>
<dbReference type="EMBL" id="MK595736">
    <property type="protein sequence ID" value="QHR93341.1"/>
    <property type="molecule type" value="Genomic_DNA"/>
</dbReference>
<dbReference type="GO" id="GO:0016787">
    <property type="term" value="F:hydrolase activity"/>
    <property type="evidence" value="ECO:0007669"/>
    <property type="project" value="UniProtKB-KW"/>
</dbReference>
<dbReference type="InterPro" id="IPR023214">
    <property type="entry name" value="HAD_sf"/>
</dbReference>
<protein>
    <submittedName>
        <fullName evidence="2">Haloacid dehalogenase-like hydrolase</fullName>
    </submittedName>
</protein>
<dbReference type="SUPFAM" id="SSF56784">
    <property type="entry name" value="HAD-like"/>
    <property type="match status" value="1"/>
</dbReference>
<dbReference type="Gene3D" id="3.40.50.1000">
    <property type="entry name" value="HAD superfamily/HAD-like"/>
    <property type="match status" value="1"/>
</dbReference>
<keyword evidence="1" id="KW-0479">Metal-binding</keyword>
<sequence length="211" mass="23841">MLGAVALSIDKTVKNLLFLDICGTVTKENTTLGFLRTIGIRASMTERIIGSILWRYFSYDYLRPKLLKRLAGKNQAELLSLSNDYVASLDYINEVIEIIDDYKLKGYKLVIISATIDTIANAIAKKFDAVLCYSSVLEYRDGTCTGRLSHDLLDNKLSYIKHLFQHNTAIITDNYGDYEIVAHCAEALGIAHCKNDEVFWGKNKVNFIRVK</sequence>
<dbReference type="GO" id="GO:0046872">
    <property type="term" value="F:metal ion binding"/>
    <property type="evidence" value="ECO:0007669"/>
    <property type="project" value="UniProtKB-KW"/>
</dbReference>
<keyword evidence="2" id="KW-0378">Hydrolase</keyword>
<organism evidence="2">
    <name type="scientific">Enterobacter cloacae</name>
    <dbReference type="NCBI Taxonomy" id="550"/>
    <lineage>
        <taxon>Bacteria</taxon>
        <taxon>Pseudomonadati</taxon>
        <taxon>Pseudomonadota</taxon>
        <taxon>Gammaproteobacteria</taxon>
        <taxon>Enterobacterales</taxon>
        <taxon>Enterobacteriaceae</taxon>
        <taxon>Enterobacter</taxon>
        <taxon>Enterobacter cloacae complex</taxon>
    </lineage>
</organism>
<dbReference type="Pfam" id="PF12710">
    <property type="entry name" value="HAD"/>
    <property type="match status" value="1"/>
</dbReference>
<evidence type="ECO:0000313" key="2">
    <source>
        <dbReference type="EMBL" id="QHR93341.1"/>
    </source>
</evidence>